<proteinExistence type="predicted"/>
<comment type="caution">
    <text evidence="2">The sequence shown here is derived from an EMBL/GenBank/DDBJ whole genome shotgun (WGS) entry which is preliminary data.</text>
</comment>
<dbReference type="Proteomes" id="UP001251217">
    <property type="component" value="Unassembled WGS sequence"/>
</dbReference>
<evidence type="ECO:0000256" key="1">
    <source>
        <dbReference type="SAM" id="SignalP"/>
    </source>
</evidence>
<evidence type="ECO:0008006" key="4">
    <source>
        <dbReference type="Google" id="ProtNLM"/>
    </source>
</evidence>
<name>A0ABU1XDW8_9NOCA</name>
<feature type="chain" id="PRO_5046078606" description="Ig-like domain-containing protein" evidence="1">
    <location>
        <begin position="26"/>
        <end position="140"/>
    </location>
</feature>
<keyword evidence="1" id="KW-0732">Signal</keyword>
<feature type="signal peptide" evidence="1">
    <location>
        <begin position="1"/>
        <end position="25"/>
    </location>
</feature>
<dbReference type="Gene3D" id="2.60.120.380">
    <property type="match status" value="1"/>
</dbReference>
<organism evidence="2 3">
    <name type="scientific">Nocardia kruczakiae</name>
    <dbReference type="NCBI Taxonomy" id="261477"/>
    <lineage>
        <taxon>Bacteria</taxon>
        <taxon>Bacillati</taxon>
        <taxon>Actinomycetota</taxon>
        <taxon>Actinomycetes</taxon>
        <taxon>Mycobacteriales</taxon>
        <taxon>Nocardiaceae</taxon>
        <taxon>Nocardia</taxon>
    </lineage>
</organism>
<sequence length="140" mass="13862">MLRVFVRAVPAVLVALLAAATFAVAGGVASAAPMPLPSIDSGGVTRLAIAPGQNSVTGQGSVVANKIANYSIGSVGGQKLIFDITSNNGQARVTVAPLIGGPVASDVPHAEIVADGLDYQIYVSSADGSPSDFTLTVTAA</sequence>
<dbReference type="RefSeq" id="WP_157104468.1">
    <property type="nucleotide sequence ID" value="NZ_JAVDWW010000003.1"/>
</dbReference>
<reference evidence="2 3" key="1">
    <citation type="submission" date="2023-07" db="EMBL/GenBank/DDBJ databases">
        <title>Sorghum-associated microbial communities from plants grown in Nebraska, USA.</title>
        <authorList>
            <person name="Schachtman D."/>
        </authorList>
    </citation>
    <scope>NUCLEOTIDE SEQUENCE [LARGE SCALE GENOMIC DNA]</scope>
    <source>
        <strain evidence="2 3">4272</strain>
    </source>
</reference>
<protein>
    <recommendedName>
        <fullName evidence="4">Ig-like domain-containing protein</fullName>
    </recommendedName>
</protein>
<accession>A0ABU1XDW8</accession>
<dbReference type="EMBL" id="JAVDWW010000003">
    <property type="protein sequence ID" value="MDR7168742.1"/>
    <property type="molecule type" value="Genomic_DNA"/>
</dbReference>
<evidence type="ECO:0000313" key="3">
    <source>
        <dbReference type="Proteomes" id="UP001251217"/>
    </source>
</evidence>
<evidence type="ECO:0000313" key="2">
    <source>
        <dbReference type="EMBL" id="MDR7168742.1"/>
    </source>
</evidence>
<gene>
    <name evidence="2" type="ORF">J2W56_002473</name>
</gene>
<keyword evidence="3" id="KW-1185">Reference proteome</keyword>